<sequence length="179" mass="19892">MLYYRDDDQLRECQFCKSPRFGSTDARMTLVAYDEELKRRQAERQAIIDAGGPEPPPIDEDALWAQFAGGRKKGRIYGKGVVPSHKYPPLFGDPDDDDTATGPPDLIEQAQSQEVSDLRKAYSDMYSYLLQIRSGSSASGMPDLPPPPPPPPPARSQDPPPQPEQSTRSPQSQDDPDYV</sequence>
<proteinExistence type="predicted"/>
<evidence type="ECO:0000313" key="2">
    <source>
        <dbReference type="EMBL" id="MED6216385.1"/>
    </source>
</evidence>
<dbReference type="EMBL" id="JASCZI010271876">
    <property type="protein sequence ID" value="MED6216385.1"/>
    <property type="molecule type" value="Genomic_DNA"/>
</dbReference>
<comment type="caution">
    <text evidence="2">The sequence shown here is derived from an EMBL/GenBank/DDBJ whole genome shotgun (WGS) entry which is preliminary data.</text>
</comment>
<evidence type="ECO:0000256" key="1">
    <source>
        <dbReference type="SAM" id="MobiDB-lite"/>
    </source>
</evidence>
<accession>A0ABU6Z195</accession>
<feature type="compositionally biased region" description="Polar residues" evidence="1">
    <location>
        <begin position="164"/>
        <end position="173"/>
    </location>
</feature>
<evidence type="ECO:0000313" key="3">
    <source>
        <dbReference type="Proteomes" id="UP001341840"/>
    </source>
</evidence>
<organism evidence="2 3">
    <name type="scientific">Stylosanthes scabra</name>
    <dbReference type="NCBI Taxonomy" id="79078"/>
    <lineage>
        <taxon>Eukaryota</taxon>
        <taxon>Viridiplantae</taxon>
        <taxon>Streptophyta</taxon>
        <taxon>Embryophyta</taxon>
        <taxon>Tracheophyta</taxon>
        <taxon>Spermatophyta</taxon>
        <taxon>Magnoliopsida</taxon>
        <taxon>eudicotyledons</taxon>
        <taxon>Gunneridae</taxon>
        <taxon>Pentapetalae</taxon>
        <taxon>rosids</taxon>
        <taxon>fabids</taxon>
        <taxon>Fabales</taxon>
        <taxon>Fabaceae</taxon>
        <taxon>Papilionoideae</taxon>
        <taxon>50 kb inversion clade</taxon>
        <taxon>dalbergioids sensu lato</taxon>
        <taxon>Dalbergieae</taxon>
        <taxon>Pterocarpus clade</taxon>
        <taxon>Stylosanthes</taxon>
    </lineage>
</organism>
<feature type="compositionally biased region" description="Pro residues" evidence="1">
    <location>
        <begin position="143"/>
        <end position="163"/>
    </location>
</feature>
<keyword evidence="3" id="KW-1185">Reference proteome</keyword>
<feature type="region of interest" description="Disordered" evidence="1">
    <location>
        <begin position="75"/>
        <end position="116"/>
    </location>
</feature>
<gene>
    <name evidence="2" type="ORF">PIB30_007363</name>
</gene>
<reference evidence="2 3" key="1">
    <citation type="journal article" date="2023" name="Plants (Basel)">
        <title>Bridging the Gap: Combining Genomics and Transcriptomics Approaches to Understand Stylosanthes scabra, an Orphan Legume from the Brazilian Caatinga.</title>
        <authorList>
            <person name="Ferreira-Neto J.R.C."/>
            <person name="da Silva M.D."/>
            <person name="Binneck E."/>
            <person name="de Melo N.F."/>
            <person name="da Silva R.H."/>
            <person name="de Melo A.L.T.M."/>
            <person name="Pandolfi V."/>
            <person name="Bustamante F.O."/>
            <person name="Brasileiro-Vidal A.C."/>
            <person name="Benko-Iseppon A.M."/>
        </authorList>
    </citation>
    <scope>NUCLEOTIDE SEQUENCE [LARGE SCALE GENOMIC DNA]</scope>
    <source>
        <tissue evidence="2">Leaves</tissue>
    </source>
</reference>
<protein>
    <submittedName>
        <fullName evidence="2">Uncharacterized protein</fullName>
    </submittedName>
</protein>
<dbReference type="Proteomes" id="UP001341840">
    <property type="component" value="Unassembled WGS sequence"/>
</dbReference>
<name>A0ABU6Z195_9FABA</name>
<feature type="region of interest" description="Disordered" evidence="1">
    <location>
        <begin position="133"/>
        <end position="179"/>
    </location>
</feature>